<evidence type="ECO:0000313" key="4">
    <source>
        <dbReference type="EMBL" id="GHC60106.1"/>
    </source>
</evidence>
<dbReference type="SMART" id="SM00112">
    <property type="entry name" value="CA"/>
    <property type="match status" value="1"/>
</dbReference>
<dbReference type="InterPro" id="IPR011041">
    <property type="entry name" value="Quinoprot_gluc/sorb_DH_b-prop"/>
</dbReference>
<dbReference type="GO" id="GO:0005509">
    <property type="term" value="F:calcium ion binding"/>
    <property type="evidence" value="ECO:0007669"/>
    <property type="project" value="InterPro"/>
</dbReference>
<dbReference type="Proteomes" id="UP000644507">
    <property type="component" value="Unassembled WGS sequence"/>
</dbReference>
<dbReference type="Gene3D" id="2.60.40.60">
    <property type="entry name" value="Cadherins"/>
    <property type="match status" value="1"/>
</dbReference>
<gene>
    <name evidence="4" type="ORF">GCM10007100_29170</name>
</gene>
<dbReference type="CDD" id="cd11304">
    <property type="entry name" value="Cadherin_repeat"/>
    <property type="match status" value="1"/>
</dbReference>
<reference evidence="4" key="1">
    <citation type="journal article" date="2014" name="Int. J. Syst. Evol. Microbiol.">
        <title>Complete genome sequence of Corynebacterium casei LMG S-19264T (=DSM 44701T), isolated from a smear-ripened cheese.</title>
        <authorList>
            <consortium name="US DOE Joint Genome Institute (JGI-PGF)"/>
            <person name="Walter F."/>
            <person name="Albersmeier A."/>
            <person name="Kalinowski J."/>
            <person name="Ruckert C."/>
        </authorList>
    </citation>
    <scope>NUCLEOTIDE SEQUENCE</scope>
    <source>
        <strain evidence="4">KCTC 12988</strain>
    </source>
</reference>
<dbReference type="InterPro" id="IPR002126">
    <property type="entry name" value="Cadherin-like_dom"/>
</dbReference>
<dbReference type="EMBL" id="BMXI01000013">
    <property type="protein sequence ID" value="GHC60106.1"/>
    <property type="molecule type" value="Genomic_DNA"/>
</dbReference>
<feature type="domain" description="Cadherin" evidence="2">
    <location>
        <begin position="705"/>
        <end position="797"/>
    </location>
</feature>
<dbReference type="PANTHER" id="PTHR33546">
    <property type="entry name" value="LARGE, MULTIFUNCTIONAL SECRETED PROTEIN-RELATED"/>
    <property type="match status" value="1"/>
</dbReference>
<dbReference type="PROSITE" id="PS50268">
    <property type="entry name" value="CADHERIN_2"/>
    <property type="match status" value="1"/>
</dbReference>
<dbReference type="Gene3D" id="3.90.182.10">
    <property type="entry name" value="Toxin - Anthrax Protective Antigen,domain 1"/>
    <property type="match status" value="1"/>
</dbReference>
<dbReference type="InterPro" id="IPR011658">
    <property type="entry name" value="PA14_dom"/>
</dbReference>
<proteinExistence type="predicted"/>
<dbReference type="GO" id="GO:0016787">
    <property type="term" value="F:hydrolase activity"/>
    <property type="evidence" value="ECO:0007669"/>
    <property type="project" value="InterPro"/>
</dbReference>
<feature type="domain" description="PA14" evidence="3">
    <location>
        <begin position="37"/>
        <end position="181"/>
    </location>
</feature>
<dbReference type="Gene3D" id="2.60.120.560">
    <property type="entry name" value="Exo-inulinase, domain 1"/>
    <property type="match status" value="1"/>
</dbReference>
<accession>A0A918TT78</accession>
<keyword evidence="5" id="KW-1185">Reference proteome</keyword>
<evidence type="ECO:0000256" key="1">
    <source>
        <dbReference type="SAM" id="MobiDB-lite"/>
    </source>
</evidence>
<dbReference type="InterPro" id="IPR015919">
    <property type="entry name" value="Cadherin-like_sf"/>
</dbReference>
<evidence type="ECO:0000259" key="2">
    <source>
        <dbReference type="PROSITE" id="PS50268"/>
    </source>
</evidence>
<feature type="region of interest" description="Disordered" evidence="1">
    <location>
        <begin position="368"/>
        <end position="388"/>
    </location>
</feature>
<dbReference type="InterPro" id="IPR011042">
    <property type="entry name" value="6-blade_b-propeller_TolB-like"/>
</dbReference>
<comment type="caution">
    <text evidence="4">The sequence shown here is derived from an EMBL/GenBank/DDBJ whole genome shotgun (WGS) entry which is preliminary data.</text>
</comment>
<dbReference type="Pfam" id="PF07691">
    <property type="entry name" value="PA14"/>
    <property type="match status" value="1"/>
</dbReference>
<dbReference type="SUPFAM" id="SSF56988">
    <property type="entry name" value="Anthrax protective antigen"/>
    <property type="match status" value="1"/>
</dbReference>
<dbReference type="GO" id="GO:0016020">
    <property type="term" value="C:membrane"/>
    <property type="evidence" value="ECO:0007669"/>
    <property type="project" value="InterPro"/>
</dbReference>
<dbReference type="InterPro" id="IPR010496">
    <property type="entry name" value="AL/BT2_dom"/>
</dbReference>
<dbReference type="InterPro" id="IPR037524">
    <property type="entry name" value="PA14/GLEYA"/>
</dbReference>
<organism evidence="4 5">
    <name type="scientific">Roseibacillus persicicus</name>
    <dbReference type="NCBI Taxonomy" id="454148"/>
    <lineage>
        <taxon>Bacteria</taxon>
        <taxon>Pseudomonadati</taxon>
        <taxon>Verrucomicrobiota</taxon>
        <taxon>Verrucomicrobiia</taxon>
        <taxon>Verrucomicrobiales</taxon>
        <taxon>Verrucomicrobiaceae</taxon>
        <taxon>Roseibacillus</taxon>
    </lineage>
</organism>
<dbReference type="PANTHER" id="PTHR33546:SF1">
    <property type="entry name" value="LARGE, MULTIFUNCTIONAL SECRETED PROTEIN"/>
    <property type="match status" value="1"/>
</dbReference>
<dbReference type="SUPFAM" id="SSF50952">
    <property type="entry name" value="Soluble quinoprotein glucose dehydrogenase"/>
    <property type="match status" value="1"/>
</dbReference>
<protein>
    <recommendedName>
        <fullName evidence="6">PA14 domain-containing protein</fullName>
    </recommendedName>
</protein>
<evidence type="ECO:0000313" key="5">
    <source>
        <dbReference type="Proteomes" id="UP000644507"/>
    </source>
</evidence>
<dbReference type="Pfam" id="PF06439">
    <property type="entry name" value="3keto-disac_hyd"/>
    <property type="match status" value="1"/>
</dbReference>
<dbReference type="PROSITE" id="PS51820">
    <property type="entry name" value="PA14"/>
    <property type="match status" value="1"/>
</dbReference>
<evidence type="ECO:0000259" key="3">
    <source>
        <dbReference type="PROSITE" id="PS51820"/>
    </source>
</evidence>
<sequence length="1441" mass="155640">MGDMIKAHAPSWRSFRPWTIALVLATAATGSRSFAQTYEQGFTFRLFDIQEEMDRLYPLIEGQNPNVDEKHALVDYESTASFAGYSNEFIVEISGRLEITSPGDYDFRITSDDGSTLNIEDELVVANDGIHAAISQTGSINLASGPHEFELRYFENSGGQRLLLEWKPPGSQAFVTIPANAFSTLANVTRVTAPGKKEILRPGSSIRPGNGSPLNSAHPSWTVRQSRPNSFQPKVGALAVRDDGQLFVSTFEPNQFGFPEPSAGGDGKVYMVTNTLLGDPNQMTVTEVASNLSEPLGMKFVDGDLVVTQRLALTRLKDNDADGYYETHETITDGWVSDNYHHFHFGIVERDGFAYSALSTSINRSSDFPGQEARGLNGANPPHRGSLMKTNLTTGEKSFIAGGLRTPNGLLAGPEGTLINCDNQGGWVPTSKIQIIEEGHFYGFYNDTDLTNDNYPTGGAPSDYSDQPVTPPAIWLPHSEVAKSPSELVPLDNGIYAGQYLFGEVTLGGIRRASLEKVNGVWQGCAYRFSQGFEGGVNRLAWASDGSLYVGCIGATSNWSWQGTTYGLQRLEPKTDGTVAFDIKNVRALPDGFEIEYTKPIDPSFAEHPSNFSVVQWTYTPTPDYGGPKQQQSTLFVNDSTLSADGRKVRLQVNGLKEGFVHHITADPPSTTDEVLWSTEAWYTLNAIPENVTDAITGVTLSAQSVQENKPIGTLIGAFDATHQDAGESVTFTLPEGQFDNDLFQIEGTNLLTNFPFDFERNALYSILVRAADSARNFTTVAFDITITDESSEHPASAIELTSHVLPIPHSSNSQVGRLLITDPDLGDLNTGATLTQEGTGALLASEAFAYNDGSLIARNGGVGFDGAWTTVTGSTSVTGGFAVQSTASSRIVRLLDTSTGGPLAAYRDSSSNIGQDGTTLYVSYLQQIPQGGLNATGIVEFRRDGNADSSTIFNTGVDTNPAPATYGMRLKRTAALTLAAPSGPTSEMHRLVLKIEFGANNNDTITFYQDPASNGESSPVGSLSSNDLSFDRLGFGSFQGGELIVGDIRFADNFAAVVPASTTASHLLELVAGPGDDHNNSFRIVGDNLLANETLTAGSYSLRIRATDSAGEAYEEMLVVYVGDGLADDDEDGLSNREEVEAGLNPNDASDAALDSDGDGQSNFIEVMGGSSPFDPSSLFQSSLQVSPEETSLDFTSQAGRLYFLEKSSDLFDWQSYGSSLTADSSLTRLLLPDLLADDEKGFLRVAAGFQSITPINLLENGLSNWSFVTSDPAEWDYNSTTGVLKHVRSISSGFIYYPGTFTDFVLRLQFKTTPGTNAGIFTRATPGTSQPWIDGNEIQIDNIDVEGPDRETGSVYRRIAANPGYDPADNVWHSMEIRQVGRSIRVEIDGLVLVDVLDTAAEYPEITWPESGFIGLQDSHHNPLGTTIEYRNLLLYPLP</sequence>
<dbReference type="GO" id="GO:0007156">
    <property type="term" value="P:homophilic cell adhesion via plasma membrane adhesion molecules"/>
    <property type="evidence" value="ECO:0007669"/>
    <property type="project" value="InterPro"/>
</dbReference>
<dbReference type="SUPFAM" id="SSF49313">
    <property type="entry name" value="Cadherin-like"/>
    <property type="match status" value="1"/>
</dbReference>
<reference evidence="4" key="2">
    <citation type="submission" date="2020-09" db="EMBL/GenBank/DDBJ databases">
        <authorList>
            <person name="Sun Q."/>
            <person name="Kim S."/>
        </authorList>
    </citation>
    <scope>NUCLEOTIDE SEQUENCE</scope>
    <source>
        <strain evidence="4">KCTC 12988</strain>
    </source>
</reference>
<name>A0A918TT78_9BACT</name>
<dbReference type="Gene3D" id="2.120.10.30">
    <property type="entry name" value="TolB, C-terminal domain"/>
    <property type="match status" value="1"/>
</dbReference>
<dbReference type="SMART" id="SM00758">
    <property type="entry name" value="PA14"/>
    <property type="match status" value="1"/>
</dbReference>
<evidence type="ECO:0008006" key="6">
    <source>
        <dbReference type="Google" id="ProtNLM"/>
    </source>
</evidence>